<dbReference type="EMBL" id="CM008046">
    <property type="protein sequence ID" value="PVH66662.1"/>
    <property type="molecule type" value="Genomic_DNA"/>
</dbReference>
<dbReference type="Gramene" id="PVH66662">
    <property type="protein sequence ID" value="PVH66662"/>
    <property type="gene ID" value="PAHAL_1G308900"/>
</dbReference>
<protein>
    <submittedName>
        <fullName evidence="2">Uncharacterized protein</fullName>
    </submittedName>
</protein>
<proteinExistence type="predicted"/>
<reference evidence="2" key="1">
    <citation type="submission" date="2018-04" db="EMBL/GenBank/DDBJ databases">
        <title>WGS assembly of Panicum hallii.</title>
        <authorList>
            <person name="Lovell J."/>
            <person name="Jenkins J."/>
            <person name="Lowry D."/>
            <person name="Mamidi S."/>
            <person name="Sreedasyam A."/>
            <person name="Weng X."/>
            <person name="Barry K."/>
            <person name="Bonette J."/>
            <person name="Campitelli B."/>
            <person name="Daum C."/>
            <person name="Gordon S."/>
            <person name="Gould B."/>
            <person name="Lipzen A."/>
            <person name="Macqueen A."/>
            <person name="Palacio-Mejia J."/>
            <person name="Plott C."/>
            <person name="Shakirov E."/>
            <person name="Shu S."/>
            <person name="Yoshinaga Y."/>
            <person name="Zane M."/>
            <person name="Rokhsar D."/>
            <person name="Grimwood J."/>
            <person name="Schmutz J."/>
            <person name="Juenger T."/>
        </authorList>
    </citation>
    <scope>NUCLEOTIDE SEQUENCE [LARGE SCALE GENOMIC DNA]</scope>
    <source>
        <strain evidence="2">FIL2</strain>
    </source>
</reference>
<sequence>MDVDVDAMDSTNSSSTRDTGTNQLPPTTSIDTPVVQSSDDGGRTRTAGTVACRRPPQHPGTGVAVKKGRLGLAGAVAKTMSTPMPASPLTPSTPDATSSGVHLFNSLGFDSEAFQIWINRYRCVSFMVV</sequence>
<gene>
    <name evidence="2" type="ORF">PAHAL_1G308900</name>
</gene>
<feature type="compositionally biased region" description="Polar residues" evidence="1">
    <location>
        <begin position="9"/>
        <end position="39"/>
    </location>
</feature>
<feature type="region of interest" description="Disordered" evidence="1">
    <location>
        <begin position="1"/>
        <end position="64"/>
    </location>
</feature>
<evidence type="ECO:0000313" key="2">
    <source>
        <dbReference type="EMBL" id="PVH66662.1"/>
    </source>
</evidence>
<name>A0A2T8KWZ8_9POAL</name>
<dbReference type="Proteomes" id="UP000243499">
    <property type="component" value="Chromosome 1"/>
</dbReference>
<organism evidence="2">
    <name type="scientific">Panicum hallii</name>
    <dbReference type="NCBI Taxonomy" id="206008"/>
    <lineage>
        <taxon>Eukaryota</taxon>
        <taxon>Viridiplantae</taxon>
        <taxon>Streptophyta</taxon>
        <taxon>Embryophyta</taxon>
        <taxon>Tracheophyta</taxon>
        <taxon>Spermatophyta</taxon>
        <taxon>Magnoliopsida</taxon>
        <taxon>Liliopsida</taxon>
        <taxon>Poales</taxon>
        <taxon>Poaceae</taxon>
        <taxon>PACMAD clade</taxon>
        <taxon>Panicoideae</taxon>
        <taxon>Panicodae</taxon>
        <taxon>Paniceae</taxon>
        <taxon>Panicinae</taxon>
        <taxon>Panicum</taxon>
        <taxon>Panicum sect. Panicum</taxon>
    </lineage>
</organism>
<accession>A0A2T8KWZ8</accession>
<evidence type="ECO:0000256" key="1">
    <source>
        <dbReference type="SAM" id="MobiDB-lite"/>
    </source>
</evidence>
<dbReference type="AlphaFoldDB" id="A0A2T8KWZ8"/>